<reference evidence="7 8" key="1">
    <citation type="submission" date="2018-02" db="EMBL/GenBank/DDBJ databases">
        <title>Genome sequencing of Solimonas sp. HR-BB.</title>
        <authorList>
            <person name="Lee Y."/>
            <person name="Jeon C.O."/>
        </authorList>
    </citation>
    <scope>NUCLEOTIDE SEQUENCE [LARGE SCALE GENOMIC DNA]</scope>
    <source>
        <strain evidence="7 8">HR-BB</strain>
    </source>
</reference>
<proteinExistence type="predicted"/>
<keyword evidence="4 6" id="KW-1133">Transmembrane helix</keyword>
<dbReference type="Proteomes" id="UP000238220">
    <property type="component" value="Unassembled WGS sequence"/>
</dbReference>
<dbReference type="AlphaFoldDB" id="A0A2S5TKY8"/>
<keyword evidence="2" id="KW-1003">Cell membrane</keyword>
<protein>
    <recommendedName>
        <fullName evidence="9">Polysaccharide biosynthesis protein</fullName>
    </recommendedName>
</protein>
<dbReference type="GO" id="GO:0005886">
    <property type="term" value="C:plasma membrane"/>
    <property type="evidence" value="ECO:0007669"/>
    <property type="project" value="UniProtKB-SubCell"/>
</dbReference>
<keyword evidence="8" id="KW-1185">Reference proteome</keyword>
<name>A0A2S5TKY8_9GAMM</name>
<feature type="transmembrane region" description="Helical" evidence="6">
    <location>
        <begin position="95"/>
        <end position="115"/>
    </location>
</feature>
<keyword evidence="5 6" id="KW-0472">Membrane</keyword>
<dbReference type="InterPro" id="IPR050833">
    <property type="entry name" value="Poly_Biosynth_Transport"/>
</dbReference>
<evidence type="ECO:0000256" key="6">
    <source>
        <dbReference type="SAM" id="Phobius"/>
    </source>
</evidence>
<feature type="transmembrane region" description="Helical" evidence="6">
    <location>
        <begin position="375"/>
        <end position="393"/>
    </location>
</feature>
<evidence type="ECO:0000256" key="4">
    <source>
        <dbReference type="ARBA" id="ARBA00022989"/>
    </source>
</evidence>
<feature type="transmembrane region" description="Helical" evidence="6">
    <location>
        <begin position="36"/>
        <end position="56"/>
    </location>
</feature>
<evidence type="ECO:0000313" key="8">
    <source>
        <dbReference type="Proteomes" id="UP000238220"/>
    </source>
</evidence>
<evidence type="ECO:0000256" key="1">
    <source>
        <dbReference type="ARBA" id="ARBA00004651"/>
    </source>
</evidence>
<comment type="caution">
    <text evidence="7">The sequence shown here is derived from an EMBL/GenBank/DDBJ whole genome shotgun (WGS) entry which is preliminary data.</text>
</comment>
<feature type="transmembrane region" description="Helical" evidence="6">
    <location>
        <begin position="7"/>
        <end position="24"/>
    </location>
</feature>
<feature type="transmembrane region" description="Helical" evidence="6">
    <location>
        <begin position="168"/>
        <end position="197"/>
    </location>
</feature>
<keyword evidence="3 6" id="KW-0812">Transmembrane</keyword>
<evidence type="ECO:0000313" key="7">
    <source>
        <dbReference type="EMBL" id="PPE75641.1"/>
    </source>
</evidence>
<evidence type="ECO:0000256" key="3">
    <source>
        <dbReference type="ARBA" id="ARBA00022692"/>
    </source>
</evidence>
<comment type="subcellular location">
    <subcellularLocation>
        <location evidence="1">Cell membrane</location>
        <topology evidence="1">Multi-pass membrane protein</topology>
    </subcellularLocation>
</comment>
<feature type="transmembrane region" description="Helical" evidence="6">
    <location>
        <begin position="433"/>
        <end position="457"/>
    </location>
</feature>
<feature type="transmembrane region" description="Helical" evidence="6">
    <location>
        <begin position="343"/>
        <end position="363"/>
    </location>
</feature>
<gene>
    <name evidence="7" type="ORF">C3942_01735</name>
</gene>
<dbReference type="PANTHER" id="PTHR30250:SF26">
    <property type="entry name" value="PSMA PROTEIN"/>
    <property type="match status" value="1"/>
</dbReference>
<evidence type="ECO:0000256" key="5">
    <source>
        <dbReference type="ARBA" id="ARBA00023136"/>
    </source>
</evidence>
<evidence type="ECO:0000256" key="2">
    <source>
        <dbReference type="ARBA" id="ARBA00022475"/>
    </source>
</evidence>
<dbReference type="EMBL" id="PSNW01000001">
    <property type="protein sequence ID" value="PPE75641.1"/>
    <property type="molecule type" value="Genomic_DNA"/>
</dbReference>
<feature type="transmembrane region" description="Helical" evidence="6">
    <location>
        <begin position="121"/>
        <end position="140"/>
    </location>
</feature>
<feature type="transmembrane region" description="Helical" evidence="6">
    <location>
        <begin position="313"/>
        <end position="331"/>
    </location>
</feature>
<dbReference type="PANTHER" id="PTHR30250">
    <property type="entry name" value="PST FAMILY PREDICTED COLANIC ACID TRANSPORTER"/>
    <property type="match status" value="1"/>
</dbReference>
<feature type="transmembrane region" description="Helical" evidence="6">
    <location>
        <begin position="399"/>
        <end position="421"/>
    </location>
</feature>
<organism evidence="7 8">
    <name type="scientific">Solimonas fluminis</name>
    <dbReference type="NCBI Taxonomy" id="2086571"/>
    <lineage>
        <taxon>Bacteria</taxon>
        <taxon>Pseudomonadati</taxon>
        <taxon>Pseudomonadota</taxon>
        <taxon>Gammaproteobacteria</taxon>
        <taxon>Nevskiales</taxon>
        <taxon>Nevskiaceae</taxon>
        <taxon>Solimonas</taxon>
    </lineage>
</organism>
<evidence type="ECO:0008006" key="9">
    <source>
        <dbReference type="Google" id="ProtNLM"/>
    </source>
</evidence>
<accession>A0A2S5TKY8</accession>
<sequence>MVKSPTFATWSSFATKAASFVVLYPFVLRGYSQADIVFWLAVSLPGSMLAVVDAGMTPTAVRFFSYGLGAEGKAGQEPGKELWAIDAVVGTVRRIYLLLTLACFVLAGGMALWIASNQAPSASYSAGWALMVLSVTAYFWNFQHQAWLQASHRIAELRFRETKVQTSALVLSTILAMARVDILSIVMVNCGTLLVLVHLHRRSVLRGVHGETWKGTALFDRRIAGELYTSSWKSGVGIAMSYGLNQGLCAWYAATASATAAAQFLLTMRLLQVASQISQAPFYTKIPSMASSYARRDLQAVVEISRVGIRRSIWVFVVLGLGLLAILPVLLPLTGSKTEIMPPLWMAVAVLAIALERCGGMLVQAYTVSNVVHWHWLNTLVAAFAVGVAVVSWPGLDVLAIPVAWAAAMLLVYVPVGYGLSQGLFGRRAALELLSPSVPALLVLLFCLAVVALWPLVRA</sequence>